<dbReference type="Pfam" id="PF13520">
    <property type="entry name" value="AA_permease_2"/>
    <property type="match status" value="1"/>
</dbReference>
<dbReference type="OrthoDB" id="3181223at2"/>
<feature type="transmembrane region" description="Helical" evidence="5">
    <location>
        <begin position="356"/>
        <end position="376"/>
    </location>
</feature>
<dbReference type="FunFam" id="1.20.1740.10:FF:000051">
    <property type="entry name" value="Amino acid permease"/>
    <property type="match status" value="1"/>
</dbReference>
<accession>A0A1I5YQD0</accession>
<dbReference type="STRING" id="82801.SAMN04488506_2179"/>
<comment type="subcellular location">
    <subcellularLocation>
        <location evidence="1">Membrane</location>
        <topology evidence="1">Multi-pass membrane protein</topology>
    </subcellularLocation>
</comment>
<evidence type="ECO:0000313" key="6">
    <source>
        <dbReference type="EMBL" id="SFQ46461.1"/>
    </source>
</evidence>
<proteinExistence type="predicted"/>
<sequence length="440" mass="47060">MEETSKGLKKELSFFTALTIVMGTVIGSGVFFKPEAVYQATETAGLGLAAWLLGGLITICGGLTTAELSAAIPETGGMVVYLRRAYGPLVSYLLGWAQTMVYFPANIAALSIIFATQAINLTGLDSQYTIPIAIAAAVLIIVTNLMGTQQAGRLQSVATVAKMVPLFVIIIFGLLYQGDVQFQLLPENLAPTSTISKLGTGLVATLFAYDGWINVGAIAGEMKDPKKDLPKAIVAGLTAVMGIYILINLAYLQVMPAAALGATPTPAADVAHLIFGDAGGKLVTIGILISVFGTINGYTMTGIRVPYAMALNNELPFSNQLKKLNRQQVPANSAILLLLIAVIMIFTGQYNQLTDLLIFVIWIFYTLVFVAVFILRKKEPDLVRPYKAPLYPIIPLIAIIGGCFIVVNTLLTQPVNTALGIFLTAIGLPIYFYKQKKKTA</sequence>
<evidence type="ECO:0000256" key="5">
    <source>
        <dbReference type="SAM" id="Phobius"/>
    </source>
</evidence>
<evidence type="ECO:0000256" key="3">
    <source>
        <dbReference type="ARBA" id="ARBA00022989"/>
    </source>
</evidence>
<dbReference type="Gene3D" id="1.20.1740.10">
    <property type="entry name" value="Amino acid/polyamine transporter I"/>
    <property type="match status" value="1"/>
</dbReference>
<protein>
    <submittedName>
        <fullName evidence="6">Serine/threonine exchange transporter, LAT family</fullName>
    </submittedName>
</protein>
<dbReference type="InterPro" id="IPR050598">
    <property type="entry name" value="AminoAcid_Transporter"/>
</dbReference>
<keyword evidence="3 5" id="KW-1133">Transmembrane helix</keyword>
<feature type="transmembrane region" description="Helical" evidence="5">
    <location>
        <begin position="388"/>
        <end position="411"/>
    </location>
</feature>
<feature type="transmembrane region" description="Helical" evidence="5">
    <location>
        <begin position="417"/>
        <end position="433"/>
    </location>
</feature>
<feature type="transmembrane region" description="Helical" evidence="5">
    <location>
        <begin position="128"/>
        <end position="147"/>
    </location>
</feature>
<organism evidence="6 7">
    <name type="scientific">Desemzia incerta</name>
    <dbReference type="NCBI Taxonomy" id="82801"/>
    <lineage>
        <taxon>Bacteria</taxon>
        <taxon>Bacillati</taxon>
        <taxon>Bacillota</taxon>
        <taxon>Bacilli</taxon>
        <taxon>Lactobacillales</taxon>
        <taxon>Carnobacteriaceae</taxon>
        <taxon>Desemzia</taxon>
    </lineage>
</organism>
<keyword evidence="4 5" id="KW-0472">Membrane</keyword>
<feature type="transmembrane region" description="Helical" evidence="5">
    <location>
        <begin position="44"/>
        <end position="68"/>
    </location>
</feature>
<feature type="transmembrane region" description="Helical" evidence="5">
    <location>
        <begin position="329"/>
        <end position="350"/>
    </location>
</feature>
<reference evidence="6 7" key="1">
    <citation type="submission" date="2016-10" db="EMBL/GenBank/DDBJ databases">
        <authorList>
            <person name="de Groot N.N."/>
        </authorList>
    </citation>
    <scope>NUCLEOTIDE SEQUENCE [LARGE SCALE GENOMIC DNA]</scope>
    <source>
        <strain evidence="6 7">DSM 20581</strain>
    </source>
</reference>
<keyword evidence="2 5" id="KW-0812">Transmembrane</keyword>
<feature type="transmembrane region" description="Helical" evidence="5">
    <location>
        <begin position="12"/>
        <end position="32"/>
    </location>
</feature>
<dbReference type="PANTHER" id="PTHR11785">
    <property type="entry name" value="AMINO ACID TRANSPORTER"/>
    <property type="match status" value="1"/>
</dbReference>
<evidence type="ECO:0000313" key="7">
    <source>
        <dbReference type="Proteomes" id="UP000199136"/>
    </source>
</evidence>
<feature type="transmembrane region" description="Helical" evidence="5">
    <location>
        <begin position="272"/>
        <end position="295"/>
    </location>
</feature>
<dbReference type="EMBL" id="FOXW01000011">
    <property type="protein sequence ID" value="SFQ46461.1"/>
    <property type="molecule type" value="Genomic_DNA"/>
</dbReference>
<dbReference type="GO" id="GO:0016020">
    <property type="term" value="C:membrane"/>
    <property type="evidence" value="ECO:0007669"/>
    <property type="project" value="UniProtKB-SubCell"/>
</dbReference>
<evidence type="ECO:0000256" key="2">
    <source>
        <dbReference type="ARBA" id="ARBA00022692"/>
    </source>
</evidence>
<gene>
    <name evidence="6" type="ORF">SAMN04488506_2179</name>
</gene>
<dbReference type="Proteomes" id="UP000199136">
    <property type="component" value="Unassembled WGS sequence"/>
</dbReference>
<evidence type="ECO:0000256" key="4">
    <source>
        <dbReference type="ARBA" id="ARBA00023136"/>
    </source>
</evidence>
<dbReference type="PIRSF" id="PIRSF006060">
    <property type="entry name" value="AA_transporter"/>
    <property type="match status" value="1"/>
</dbReference>
<keyword evidence="7" id="KW-1185">Reference proteome</keyword>
<feature type="transmembrane region" description="Helical" evidence="5">
    <location>
        <begin position="232"/>
        <end position="252"/>
    </location>
</feature>
<dbReference type="InterPro" id="IPR002293">
    <property type="entry name" value="AA/rel_permease1"/>
</dbReference>
<evidence type="ECO:0000256" key="1">
    <source>
        <dbReference type="ARBA" id="ARBA00004141"/>
    </source>
</evidence>
<dbReference type="PANTHER" id="PTHR11785:SF512">
    <property type="entry name" value="SOBREMESA, ISOFORM B"/>
    <property type="match status" value="1"/>
</dbReference>
<name>A0A1I5YQD0_9LACT</name>
<dbReference type="RefSeq" id="WP_092481188.1">
    <property type="nucleotide sequence ID" value="NZ_FOXW01000011.1"/>
</dbReference>
<dbReference type="GO" id="GO:0015179">
    <property type="term" value="F:L-amino acid transmembrane transporter activity"/>
    <property type="evidence" value="ECO:0007669"/>
    <property type="project" value="TreeGrafter"/>
</dbReference>
<feature type="transmembrane region" description="Helical" evidence="5">
    <location>
        <begin position="159"/>
        <end position="178"/>
    </location>
</feature>
<feature type="transmembrane region" description="Helical" evidence="5">
    <location>
        <begin position="89"/>
        <end position="116"/>
    </location>
</feature>
<feature type="transmembrane region" description="Helical" evidence="5">
    <location>
        <begin position="198"/>
        <end position="220"/>
    </location>
</feature>
<dbReference type="AlphaFoldDB" id="A0A1I5YQD0"/>